<keyword evidence="2" id="KW-0489">Methyltransferase</keyword>
<dbReference type="SUPFAM" id="SSF53335">
    <property type="entry name" value="S-adenosyl-L-methionine-dependent methyltransferases"/>
    <property type="match status" value="1"/>
</dbReference>
<dbReference type="GO" id="GO:0008757">
    <property type="term" value="F:S-adenosylmethionine-dependent methyltransferase activity"/>
    <property type="evidence" value="ECO:0007669"/>
    <property type="project" value="InterPro"/>
</dbReference>
<sequence>MTAAEMRIQAPEVAETIDEAELYLRLLPLASARIIELGCGAAAHTRTIAEKGKPASILACEVDTLQLEKNLAIGDLPTVTFRHAGAQAIPAEDGSADLVMMFKSLHHVPVSDMDDAIREIRRVLRPGGLAYISEPVYSYCVIRNRGEYSRFNSWLDSGFTRERITDGTALRSLPRSSVRLPGPRGPA</sequence>
<gene>
    <name evidence="2" type="ORF">EV691_1882</name>
</gene>
<reference evidence="2 3" key="1">
    <citation type="submission" date="2019-03" db="EMBL/GenBank/DDBJ databases">
        <title>Genomic Encyclopedia of Type Strains, Phase IV (KMG-IV): sequencing the most valuable type-strain genomes for metagenomic binning, comparative biology and taxonomic classification.</title>
        <authorList>
            <person name="Goeker M."/>
        </authorList>
    </citation>
    <scope>NUCLEOTIDE SEQUENCE [LARGE SCALE GENOMIC DNA]</scope>
    <source>
        <strain evidence="2 3">DSM 2286</strain>
    </source>
</reference>
<comment type="caution">
    <text evidence="2">The sequence shown here is derived from an EMBL/GenBank/DDBJ whole genome shotgun (WGS) entry which is preliminary data.</text>
</comment>
<dbReference type="CDD" id="cd02440">
    <property type="entry name" value="AdoMet_MTases"/>
    <property type="match status" value="1"/>
</dbReference>
<protein>
    <submittedName>
        <fullName evidence="2">Methyltransferase family protein</fullName>
    </submittedName>
</protein>
<dbReference type="Pfam" id="PF13649">
    <property type="entry name" value="Methyltransf_25"/>
    <property type="match status" value="1"/>
</dbReference>
<dbReference type="RefSeq" id="WP_131302576.1">
    <property type="nucleotide sequence ID" value="NZ_JBHUHS010000001.1"/>
</dbReference>
<name>A0A4R1NS17_9GAMM</name>
<keyword evidence="2" id="KW-0808">Transferase</keyword>
<dbReference type="EMBL" id="SMMU01000088">
    <property type="protein sequence ID" value="TCL15184.1"/>
    <property type="molecule type" value="Genomic_DNA"/>
</dbReference>
<dbReference type="PANTHER" id="PTHR43591">
    <property type="entry name" value="METHYLTRANSFERASE"/>
    <property type="match status" value="1"/>
</dbReference>
<evidence type="ECO:0000313" key="2">
    <source>
        <dbReference type="EMBL" id="TCL15184.1"/>
    </source>
</evidence>
<dbReference type="GO" id="GO:0032259">
    <property type="term" value="P:methylation"/>
    <property type="evidence" value="ECO:0007669"/>
    <property type="project" value="UniProtKB-KW"/>
</dbReference>
<proteinExistence type="predicted"/>
<organism evidence="2 3">
    <name type="scientific">Azotobacter chroococcum</name>
    <dbReference type="NCBI Taxonomy" id="353"/>
    <lineage>
        <taxon>Bacteria</taxon>
        <taxon>Pseudomonadati</taxon>
        <taxon>Pseudomonadota</taxon>
        <taxon>Gammaproteobacteria</taxon>
        <taxon>Pseudomonadales</taxon>
        <taxon>Pseudomonadaceae</taxon>
        <taxon>Azotobacter</taxon>
    </lineage>
</organism>
<dbReference type="Gene3D" id="3.40.50.150">
    <property type="entry name" value="Vaccinia Virus protein VP39"/>
    <property type="match status" value="1"/>
</dbReference>
<accession>A0A4R1NS17</accession>
<evidence type="ECO:0000259" key="1">
    <source>
        <dbReference type="Pfam" id="PF13649"/>
    </source>
</evidence>
<dbReference type="InterPro" id="IPR029063">
    <property type="entry name" value="SAM-dependent_MTases_sf"/>
</dbReference>
<feature type="domain" description="Methyltransferase" evidence="1">
    <location>
        <begin position="34"/>
        <end position="128"/>
    </location>
</feature>
<dbReference type="InterPro" id="IPR041698">
    <property type="entry name" value="Methyltransf_25"/>
</dbReference>
<dbReference type="Proteomes" id="UP000295169">
    <property type="component" value="Unassembled WGS sequence"/>
</dbReference>
<dbReference type="AlphaFoldDB" id="A0A4R1NS17"/>
<evidence type="ECO:0000313" key="3">
    <source>
        <dbReference type="Proteomes" id="UP000295169"/>
    </source>
</evidence>